<keyword evidence="4" id="KW-0804">Transcription</keyword>
<keyword evidence="2" id="KW-0238">DNA-binding</keyword>
<dbReference type="Pfam" id="PF12833">
    <property type="entry name" value="HTH_18"/>
    <property type="match status" value="1"/>
</dbReference>
<dbReference type="InterPro" id="IPR011051">
    <property type="entry name" value="RmlC_Cupin_sf"/>
</dbReference>
<dbReference type="Proteomes" id="UP000033519">
    <property type="component" value="Unassembled WGS sequence"/>
</dbReference>
<dbReference type="InterPro" id="IPR047264">
    <property type="entry name" value="Cupin_HpaA-like_N"/>
</dbReference>
<keyword evidence="1" id="KW-0805">Transcription regulation</keyword>
<evidence type="ECO:0000313" key="7">
    <source>
        <dbReference type="Proteomes" id="UP000033519"/>
    </source>
</evidence>
<dbReference type="PANTHER" id="PTHR46796">
    <property type="entry name" value="HTH-TYPE TRANSCRIPTIONAL ACTIVATOR RHAS-RELATED"/>
    <property type="match status" value="1"/>
</dbReference>
<accession>A0ABR5E122</accession>
<sequence length="277" mass="30912">MNDVPTYALYGEQIGVRQHEWLHWETIQSRSRLHGYTIAPHRHEHLFQILSLTGGSGRVFLDGAEFVLQPPVIVLVPAMTVHGYRFSDDVEGVVVTLMQRDAADRIGRVSAGVLEHAVAAPMAALDDLVVEADRFGAWHDEAMLARLTLLLVALQRSRNLPGSLGIAAARSKRHADLFRDLVEQRFREMRSIADYAVAIGISQTHLNRVSRQALGASPLAVVERRIALEARRQLMFSTLTIKQIGSGLGYDDPAYFTRFIRRVLGVSPSEFRNGRRG</sequence>
<dbReference type="SUPFAM" id="SSF51182">
    <property type="entry name" value="RmlC-like cupins"/>
    <property type="match status" value="1"/>
</dbReference>
<feature type="domain" description="HTH araC/xylS-type" evidence="5">
    <location>
        <begin position="176"/>
        <end position="274"/>
    </location>
</feature>
<evidence type="ECO:0000313" key="6">
    <source>
        <dbReference type="EMBL" id="KKC33937.1"/>
    </source>
</evidence>
<evidence type="ECO:0000256" key="3">
    <source>
        <dbReference type="ARBA" id="ARBA00023159"/>
    </source>
</evidence>
<dbReference type="Pfam" id="PF02311">
    <property type="entry name" value="AraC_binding"/>
    <property type="match status" value="1"/>
</dbReference>
<dbReference type="CDD" id="cd06999">
    <property type="entry name" value="cupin_HpaA-like_N"/>
    <property type="match status" value="1"/>
</dbReference>
<dbReference type="SMART" id="SM00342">
    <property type="entry name" value="HTH_ARAC"/>
    <property type="match status" value="1"/>
</dbReference>
<reference evidence="6 7" key="1">
    <citation type="submission" date="2015-03" db="EMBL/GenBank/DDBJ databases">
        <authorList>
            <person name="Lepp D."/>
            <person name="Hassan Y.I."/>
            <person name="Li X.-Z."/>
            <person name="Zhou T."/>
        </authorList>
    </citation>
    <scope>NUCLEOTIDE SEQUENCE [LARGE SCALE GENOMIC DNA]</scope>
    <source>
        <strain evidence="6 7">Cr7-05</strain>
    </source>
</reference>
<organism evidence="6 7">
    <name type="scientific">Devosia psychrophila</name>
    <dbReference type="NCBI Taxonomy" id="728005"/>
    <lineage>
        <taxon>Bacteria</taxon>
        <taxon>Pseudomonadati</taxon>
        <taxon>Pseudomonadota</taxon>
        <taxon>Alphaproteobacteria</taxon>
        <taxon>Hyphomicrobiales</taxon>
        <taxon>Devosiaceae</taxon>
        <taxon>Devosia</taxon>
    </lineage>
</organism>
<protein>
    <recommendedName>
        <fullName evidence="5">HTH araC/xylS-type domain-containing protein</fullName>
    </recommendedName>
</protein>
<keyword evidence="3" id="KW-0010">Activator</keyword>
<proteinExistence type="predicted"/>
<evidence type="ECO:0000256" key="2">
    <source>
        <dbReference type="ARBA" id="ARBA00023125"/>
    </source>
</evidence>
<evidence type="ECO:0000256" key="4">
    <source>
        <dbReference type="ARBA" id="ARBA00023163"/>
    </source>
</evidence>
<keyword evidence="7" id="KW-1185">Reference proteome</keyword>
<dbReference type="PRINTS" id="PR00032">
    <property type="entry name" value="HTHARAC"/>
</dbReference>
<dbReference type="Gene3D" id="1.10.10.60">
    <property type="entry name" value="Homeodomain-like"/>
    <property type="match status" value="1"/>
</dbReference>
<dbReference type="InterPro" id="IPR020449">
    <property type="entry name" value="Tscrpt_reg_AraC-type_HTH"/>
</dbReference>
<dbReference type="EMBL" id="LAPV01000073">
    <property type="protein sequence ID" value="KKC33937.1"/>
    <property type="molecule type" value="Genomic_DNA"/>
</dbReference>
<dbReference type="PROSITE" id="PS01124">
    <property type="entry name" value="HTH_ARAC_FAMILY_2"/>
    <property type="match status" value="1"/>
</dbReference>
<dbReference type="Gene3D" id="2.60.120.10">
    <property type="entry name" value="Jelly Rolls"/>
    <property type="match status" value="1"/>
</dbReference>
<name>A0ABR5E122_9HYPH</name>
<gene>
    <name evidence="6" type="ORF">WH91_05820</name>
</gene>
<evidence type="ECO:0000259" key="5">
    <source>
        <dbReference type="PROSITE" id="PS01124"/>
    </source>
</evidence>
<dbReference type="InterPro" id="IPR018060">
    <property type="entry name" value="HTH_AraC"/>
</dbReference>
<comment type="caution">
    <text evidence="6">The sequence shown here is derived from an EMBL/GenBank/DDBJ whole genome shotgun (WGS) entry which is preliminary data.</text>
</comment>
<dbReference type="InterPro" id="IPR014710">
    <property type="entry name" value="RmlC-like_jellyroll"/>
</dbReference>
<dbReference type="InterPro" id="IPR050204">
    <property type="entry name" value="AraC_XylS_family_regulators"/>
</dbReference>
<evidence type="ECO:0000256" key="1">
    <source>
        <dbReference type="ARBA" id="ARBA00023015"/>
    </source>
</evidence>
<dbReference type="SUPFAM" id="SSF46689">
    <property type="entry name" value="Homeodomain-like"/>
    <property type="match status" value="1"/>
</dbReference>
<dbReference type="InterPro" id="IPR009057">
    <property type="entry name" value="Homeodomain-like_sf"/>
</dbReference>
<dbReference type="InterPro" id="IPR003313">
    <property type="entry name" value="AraC-bd"/>
</dbReference>